<comment type="caution">
    <text evidence="2">The sequence shown here is derived from an EMBL/GenBank/DDBJ whole genome shotgun (WGS) entry which is preliminary data.</text>
</comment>
<dbReference type="Proteomes" id="UP000288716">
    <property type="component" value="Unassembled WGS sequence"/>
</dbReference>
<proteinExistence type="predicted"/>
<protein>
    <submittedName>
        <fullName evidence="2">Uncharacterized protein</fullName>
    </submittedName>
</protein>
<dbReference type="VEuPathDB" id="VectorBase:LDEU013728"/>
<evidence type="ECO:0000256" key="1">
    <source>
        <dbReference type="ARBA" id="ARBA00004123"/>
    </source>
</evidence>
<dbReference type="SUPFAM" id="SSF46689">
    <property type="entry name" value="Homeodomain-like"/>
    <property type="match status" value="1"/>
</dbReference>
<reference evidence="2 3" key="1">
    <citation type="journal article" date="2018" name="Gigascience">
        <title>Genomes of trombidid mites reveal novel predicted allergens and laterally-transferred genes associated with secondary metabolism.</title>
        <authorList>
            <person name="Dong X."/>
            <person name="Chaisiri K."/>
            <person name="Xia D."/>
            <person name="Armstrong S.D."/>
            <person name="Fang Y."/>
            <person name="Donnelly M.J."/>
            <person name="Kadowaki T."/>
            <person name="McGarry J.W."/>
            <person name="Darby A.C."/>
            <person name="Makepeace B.L."/>
        </authorList>
    </citation>
    <scope>NUCLEOTIDE SEQUENCE [LARGE SCALE GENOMIC DNA]</scope>
    <source>
        <strain evidence="2">UoL-UT</strain>
    </source>
</reference>
<accession>A0A443RSR0</accession>
<keyword evidence="3" id="KW-1185">Reference proteome</keyword>
<dbReference type="Pfam" id="PF13384">
    <property type="entry name" value="HTH_23"/>
    <property type="match status" value="1"/>
</dbReference>
<dbReference type="AlphaFoldDB" id="A0A443RSR0"/>
<feature type="non-terminal residue" evidence="2">
    <location>
        <position position="109"/>
    </location>
</feature>
<organism evidence="2 3">
    <name type="scientific">Leptotrombidium deliense</name>
    <dbReference type="NCBI Taxonomy" id="299467"/>
    <lineage>
        <taxon>Eukaryota</taxon>
        <taxon>Metazoa</taxon>
        <taxon>Ecdysozoa</taxon>
        <taxon>Arthropoda</taxon>
        <taxon>Chelicerata</taxon>
        <taxon>Arachnida</taxon>
        <taxon>Acari</taxon>
        <taxon>Acariformes</taxon>
        <taxon>Trombidiformes</taxon>
        <taxon>Prostigmata</taxon>
        <taxon>Anystina</taxon>
        <taxon>Parasitengona</taxon>
        <taxon>Trombiculoidea</taxon>
        <taxon>Trombiculidae</taxon>
        <taxon>Leptotrombidium</taxon>
    </lineage>
</organism>
<name>A0A443RSR0_9ACAR</name>
<dbReference type="OrthoDB" id="6376364at2759"/>
<dbReference type="InterPro" id="IPR009057">
    <property type="entry name" value="Homeodomain-like_sf"/>
</dbReference>
<comment type="subcellular location">
    <subcellularLocation>
        <location evidence="1">Nucleus</location>
    </subcellularLocation>
</comment>
<dbReference type="EMBL" id="NCKV01041722">
    <property type="protein sequence ID" value="RWS18312.1"/>
    <property type="molecule type" value="Genomic_DNA"/>
</dbReference>
<evidence type="ECO:0000313" key="3">
    <source>
        <dbReference type="Proteomes" id="UP000288716"/>
    </source>
</evidence>
<evidence type="ECO:0000313" key="2">
    <source>
        <dbReference type="EMBL" id="RWS18312.1"/>
    </source>
</evidence>
<gene>
    <name evidence="2" type="ORF">B4U80_14639</name>
</gene>
<dbReference type="GO" id="GO:0005634">
    <property type="term" value="C:nucleus"/>
    <property type="evidence" value="ECO:0007669"/>
    <property type="project" value="UniProtKB-SubCell"/>
</dbReference>
<sequence>MDVNEVAPESRQRKPQLTIDEKCEILLMKKDGIPVKEIAQHFQRGIQTIRDVLNKWREEKTVKRKVGTGFVRKTSAEQDTQLIQFAKLRRFHTNQQIINALELNISRTT</sequence>